<reference evidence="2 3" key="1">
    <citation type="submission" date="2014-04" db="EMBL/GenBank/DDBJ databases">
        <authorList>
            <consortium name="DOE Joint Genome Institute"/>
            <person name="Kuo A."/>
            <person name="Tarkka M."/>
            <person name="Buscot F."/>
            <person name="Kohler A."/>
            <person name="Nagy L.G."/>
            <person name="Floudas D."/>
            <person name="Copeland A."/>
            <person name="Barry K.W."/>
            <person name="Cichocki N."/>
            <person name="Veneault-Fourrey C."/>
            <person name="LaButti K."/>
            <person name="Lindquist E.A."/>
            <person name="Lipzen A."/>
            <person name="Lundell T."/>
            <person name="Morin E."/>
            <person name="Murat C."/>
            <person name="Sun H."/>
            <person name="Tunlid A."/>
            <person name="Henrissat B."/>
            <person name="Grigoriev I.V."/>
            <person name="Hibbett D.S."/>
            <person name="Martin F."/>
            <person name="Nordberg H.P."/>
            <person name="Cantor M.N."/>
            <person name="Hua S.X."/>
        </authorList>
    </citation>
    <scope>NUCLEOTIDE SEQUENCE [LARGE SCALE GENOMIC DNA]</scope>
    <source>
        <strain evidence="2 3">F 1598</strain>
    </source>
</reference>
<sequence length="138" mass="14495">MSQAPTFGCPSMYIPACGHLPLLLSKRLESLSASIPSMCVAFILGVCANEAARTQLNSEIYYAQNLTINIITHHTGPTYSAPTPQLQVSQTPTLDPSEGRRPVADSVCSPSAEEVAAAYALAFAVAQALASLQALQST</sequence>
<organism evidence="2 3">
    <name type="scientific">Piloderma croceum (strain F 1598)</name>
    <dbReference type="NCBI Taxonomy" id="765440"/>
    <lineage>
        <taxon>Eukaryota</taxon>
        <taxon>Fungi</taxon>
        <taxon>Dikarya</taxon>
        <taxon>Basidiomycota</taxon>
        <taxon>Agaricomycotina</taxon>
        <taxon>Agaricomycetes</taxon>
        <taxon>Agaricomycetidae</taxon>
        <taxon>Atheliales</taxon>
        <taxon>Atheliaceae</taxon>
        <taxon>Piloderma</taxon>
    </lineage>
</organism>
<name>A0A0C3ADB2_PILCF</name>
<dbReference type="Proteomes" id="UP000054166">
    <property type="component" value="Unassembled WGS sequence"/>
</dbReference>
<protein>
    <submittedName>
        <fullName evidence="2">Uncharacterized protein</fullName>
    </submittedName>
</protein>
<accession>A0A0C3ADB2</accession>
<proteinExistence type="predicted"/>
<dbReference type="HOGENOM" id="CLU_1856058_0_0_1"/>
<dbReference type="InParanoid" id="A0A0C3ADB2"/>
<keyword evidence="3" id="KW-1185">Reference proteome</keyword>
<gene>
    <name evidence="2" type="ORF">PILCRDRAFT_830129</name>
</gene>
<evidence type="ECO:0000313" key="3">
    <source>
        <dbReference type="Proteomes" id="UP000054166"/>
    </source>
</evidence>
<evidence type="ECO:0000313" key="2">
    <source>
        <dbReference type="EMBL" id="KIM71783.1"/>
    </source>
</evidence>
<feature type="compositionally biased region" description="Polar residues" evidence="1">
    <location>
        <begin position="81"/>
        <end position="94"/>
    </location>
</feature>
<evidence type="ECO:0000256" key="1">
    <source>
        <dbReference type="SAM" id="MobiDB-lite"/>
    </source>
</evidence>
<reference evidence="3" key="2">
    <citation type="submission" date="2015-01" db="EMBL/GenBank/DDBJ databases">
        <title>Evolutionary Origins and Diversification of the Mycorrhizal Mutualists.</title>
        <authorList>
            <consortium name="DOE Joint Genome Institute"/>
            <consortium name="Mycorrhizal Genomics Consortium"/>
            <person name="Kohler A."/>
            <person name="Kuo A."/>
            <person name="Nagy L.G."/>
            <person name="Floudas D."/>
            <person name="Copeland A."/>
            <person name="Barry K.W."/>
            <person name="Cichocki N."/>
            <person name="Veneault-Fourrey C."/>
            <person name="LaButti K."/>
            <person name="Lindquist E.A."/>
            <person name="Lipzen A."/>
            <person name="Lundell T."/>
            <person name="Morin E."/>
            <person name="Murat C."/>
            <person name="Riley R."/>
            <person name="Ohm R."/>
            <person name="Sun H."/>
            <person name="Tunlid A."/>
            <person name="Henrissat B."/>
            <person name="Grigoriev I.V."/>
            <person name="Hibbett D.S."/>
            <person name="Martin F."/>
        </authorList>
    </citation>
    <scope>NUCLEOTIDE SEQUENCE [LARGE SCALE GENOMIC DNA]</scope>
    <source>
        <strain evidence="3">F 1598</strain>
    </source>
</reference>
<dbReference type="AlphaFoldDB" id="A0A0C3ADB2"/>
<dbReference type="EMBL" id="KN833212">
    <property type="protein sequence ID" value="KIM71783.1"/>
    <property type="molecule type" value="Genomic_DNA"/>
</dbReference>
<feature type="region of interest" description="Disordered" evidence="1">
    <location>
        <begin position="81"/>
        <end position="103"/>
    </location>
</feature>